<dbReference type="PANTHER" id="PTHR43667">
    <property type="entry name" value="CYCLOPROPANE-FATTY-ACYL-PHOSPHOLIPID SYNTHASE"/>
    <property type="match status" value="1"/>
</dbReference>
<comment type="caution">
    <text evidence="7">The sequence shown here is derived from an EMBL/GenBank/DDBJ whole genome shotgun (WGS) entry which is preliminary data.</text>
</comment>
<dbReference type="Pfam" id="PF13649">
    <property type="entry name" value="Methyltransf_25"/>
    <property type="match status" value="1"/>
</dbReference>
<accession>A0A1E8E1B7</accession>
<dbReference type="GO" id="GO:0008168">
    <property type="term" value="F:methyltransferase activity"/>
    <property type="evidence" value="ECO:0007669"/>
    <property type="project" value="UniProtKB-KW"/>
</dbReference>
<dbReference type="InterPro" id="IPR029063">
    <property type="entry name" value="SAM-dependent_MTases_sf"/>
</dbReference>
<comment type="similarity">
    <text evidence="1">Belongs to the CFA/CMAS family.</text>
</comment>
<sequence>MKWQQVIRSHFPKHKYAIHAAYLGDDSALPWSNLGYWSDAVGYDYPAACQNLAAHLAAAVRLNSKDAVLDLGCGQGASLKYWLEHYQVQQLEAIELQDHHVQWIRQHLNSNIKIHAASFLNLQALFPQPRFDVVFCIDAAYHSHLNSFLSQVSAVLNSNGRMGFHYLIWAEQAPTHVFKQLQYRALLKSADVNFKDLMSESQLRAVLAQFEFKQIQVEDLSAQVLAGFADYVNQHLRHRVQRRDVDWFKIAMTARLCAKLYTDGWIKYVQVSAEKS</sequence>
<dbReference type="PANTHER" id="PTHR43667:SF1">
    <property type="entry name" value="CYCLOPROPANE-FATTY-ACYL-PHOSPHOLIPID SYNTHASE"/>
    <property type="match status" value="1"/>
</dbReference>
<evidence type="ECO:0000259" key="6">
    <source>
        <dbReference type="Pfam" id="PF13649"/>
    </source>
</evidence>
<dbReference type="RefSeq" id="WP_070155047.1">
    <property type="nucleotide sequence ID" value="NZ_MKQS01000019.1"/>
</dbReference>
<dbReference type="AlphaFoldDB" id="A0A1E8E1B7"/>
<dbReference type="GO" id="GO:0006629">
    <property type="term" value="P:lipid metabolic process"/>
    <property type="evidence" value="ECO:0007669"/>
    <property type="project" value="UniProtKB-KW"/>
</dbReference>
<evidence type="ECO:0000256" key="1">
    <source>
        <dbReference type="ARBA" id="ARBA00010815"/>
    </source>
</evidence>
<evidence type="ECO:0000256" key="4">
    <source>
        <dbReference type="ARBA" id="ARBA00022691"/>
    </source>
</evidence>
<dbReference type="CDD" id="cd02440">
    <property type="entry name" value="AdoMet_MTases"/>
    <property type="match status" value="1"/>
</dbReference>
<organism evidence="7 8">
    <name type="scientific">Acinetobacter towneri</name>
    <dbReference type="NCBI Taxonomy" id="202956"/>
    <lineage>
        <taxon>Bacteria</taxon>
        <taxon>Pseudomonadati</taxon>
        <taxon>Pseudomonadota</taxon>
        <taxon>Gammaproteobacteria</taxon>
        <taxon>Moraxellales</taxon>
        <taxon>Moraxellaceae</taxon>
        <taxon>Acinetobacter</taxon>
    </lineage>
</organism>
<evidence type="ECO:0000256" key="3">
    <source>
        <dbReference type="ARBA" id="ARBA00022679"/>
    </source>
</evidence>
<dbReference type="InterPro" id="IPR050723">
    <property type="entry name" value="CFA/CMAS"/>
</dbReference>
<keyword evidence="5" id="KW-0443">Lipid metabolism</keyword>
<dbReference type="InterPro" id="IPR041698">
    <property type="entry name" value="Methyltransf_25"/>
</dbReference>
<proteinExistence type="inferred from homology"/>
<protein>
    <submittedName>
        <fullName evidence="7">Methyltransferase</fullName>
    </submittedName>
</protein>
<name>A0A1E8E1B7_9GAMM</name>
<keyword evidence="3 7" id="KW-0808">Transferase</keyword>
<reference evidence="7 8" key="1">
    <citation type="submission" date="2016-10" db="EMBL/GenBank/DDBJ databases">
        <title>Genome of airborne Acinetobacter sp. 5-2Ac02 in the hospital environment: Species near to Acinetobacter towneri.</title>
        <authorList>
            <person name="Barbosa B."/>
            <person name="Fernandez-Garcia L."/>
            <person name="Gato E."/>
            <person name="Leao R."/>
            <person name="Albano R."/>
            <person name="Fernandez B."/>
            <person name="Fernandez-Cuenca F."/>
            <person name="Marques E."/>
            <person name="Tomas M."/>
        </authorList>
    </citation>
    <scope>NUCLEOTIDE SEQUENCE [LARGE SCALE GENOMIC DNA]</scope>
    <source>
        <strain evidence="7 8">5-2Ac02</strain>
    </source>
</reference>
<dbReference type="GO" id="GO:0032259">
    <property type="term" value="P:methylation"/>
    <property type="evidence" value="ECO:0007669"/>
    <property type="project" value="UniProtKB-KW"/>
</dbReference>
<evidence type="ECO:0000313" key="7">
    <source>
        <dbReference type="EMBL" id="OFE43013.1"/>
    </source>
</evidence>
<dbReference type="EMBL" id="MKQS01000019">
    <property type="protein sequence ID" value="OFE43013.1"/>
    <property type="molecule type" value="Genomic_DNA"/>
</dbReference>
<feature type="domain" description="Methyltransferase" evidence="6">
    <location>
        <begin position="68"/>
        <end position="160"/>
    </location>
</feature>
<evidence type="ECO:0000313" key="8">
    <source>
        <dbReference type="Proteomes" id="UP000186931"/>
    </source>
</evidence>
<dbReference type="Proteomes" id="UP000186931">
    <property type="component" value="Unassembled WGS sequence"/>
</dbReference>
<evidence type="ECO:0000256" key="2">
    <source>
        <dbReference type="ARBA" id="ARBA00022603"/>
    </source>
</evidence>
<gene>
    <name evidence="7" type="ORF">BJN41_11110</name>
</gene>
<dbReference type="STRING" id="202956.BJN41_11110"/>
<keyword evidence="4" id="KW-0949">S-adenosyl-L-methionine</keyword>
<dbReference type="Gene3D" id="3.40.50.150">
    <property type="entry name" value="Vaccinia Virus protein VP39"/>
    <property type="match status" value="1"/>
</dbReference>
<evidence type="ECO:0000256" key="5">
    <source>
        <dbReference type="ARBA" id="ARBA00023098"/>
    </source>
</evidence>
<dbReference type="SUPFAM" id="SSF53335">
    <property type="entry name" value="S-adenosyl-L-methionine-dependent methyltransferases"/>
    <property type="match status" value="1"/>
</dbReference>
<dbReference type="eggNOG" id="COG2230">
    <property type="taxonomic scope" value="Bacteria"/>
</dbReference>
<keyword evidence="2 7" id="KW-0489">Methyltransferase</keyword>